<proteinExistence type="predicted"/>
<dbReference type="Proteomes" id="UP000007127">
    <property type="component" value="Chromosome"/>
</dbReference>
<dbReference type="InterPro" id="IPR009267">
    <property type="entry name" value="NTP_transf_6"/>
</dbReference>
<accession>A0AB72UJF3</accession>
<reference evidence="1 2" key="1">
    <citation type="journal article" date="2012" name="J. Bacteriol.">
        <title>Genome sequence of Thalassospira xiamenensis type strain M-5.</title>
        <authorList>
            <person name="Lai Q."/>
            <person name="Shao Z."/>
        </authorList>
    </citation>
    <scope>NUCLEOTIDE SEQUENCE [LARGE SCALE GENOMIC DNA]</scope>
    <source>
        <strain evidence="1 2">M-5</strain>
    </source>
</reference>
<name>A0AB72UJF3_9PROT</name>
<dbReference type="PANTHER" id="PTHR39166">
    <property type="entry name" value="BLL1166 PROTEIN"/>
    <property type="match status" value="1"/>
</dbReference>
<dbReference type="AlphaFoldDB" id="A0AB72UJF3"/>
<evidence type="ECO:0008006" key="3">
    <source>
        <dbReference type="Google" id="ProtNLM"/>
    </source>
</evidence>
<evidence type="ECO:0000313" key="1">
    <source>
        <dbReference type="EMBL" id="AJD54230.1"/>
    </source>
</evidence>
<dbReference type="RefSeq" id="WP_007088385.1">
    <property type="nucleotide sequence ID" value="NZ_CP004388.1"/>
</dbReference>
<sequence>MSSGNAVDQVEQGQLFLDLVLRNRFNRTILDRFGDLGIDDWWLTAGCLAQSIWNISANRPAEDRIDDYDLFYFDPDIRWNAEDKVIARVADLFSDLPIRIEIRNQARVPIWYRKKFDIEYGDVSAACDGIDRFAYRTTAIGLRKLHDEYRIYAPFGLEAVLEGTIIPNPVLPIRDVYAAKVMRWRKKWPCLKVMPWPDNPE</sequence>
<organism evidence="1 2">
    <name type="scientific">Thalassospira xiamenensis M-5 = DSM 17429</name>
    <dbReference type="NCBI Taxonomy" id="1123366"/>
    <lineage>
        <taxon>Bacteria</taxon>
        <taxon>Pseudomonadati</taxon>
        <taxon>Pseudomonadota</taxon>
        <taxon>Alphaproteobacteria</taxon>
        <taxon>Rhodospirillales</taxon>
        <taxon>Thalassospiraceae</taxon>
        <taxon>Thalassospira</taxon>
    </lineage>
</organism>
<dbReference type="PANTHER" id="PTHR39166:SF1">
    <property type="entry name" value="BLL1166 PROTEIN"/>
    <property type="match status" value="1"/>
</dbReference>
<dbReference type="GeneID" id="31929803"/>
<dbReference type="Pfam" id="PF06042">
    <property type="entry name" value="NTP_transf_6"/>
    <property type="match status" value="1"/>
</dbReference>
<evidence type="ECO:0000313" key="2">
    <source>
        <dbReference type="Proteomes" id="UP000007127"/>
    </source>
</evidence>
<gene>
    <name evidence="1" type="ORF">TH3_20640</name>
</gene>
<protein>
    <recommendedName>
        <fullName evidence="3">Nucleotidyltransferase family protein</fullName>
    </recommendedName>
</protein>
<dbReference type="EMBL" id="CP004388">
    <property type="protein sequence ID" value="AJD54230.1"/>
    <property type="molecule type" value="Genomic_DNA"/>
</dbReference>
<dbReference type="KEGG" id="txi:TH3_20640"/>